<keyword evidence="5 7" id="KW-1133">Transmembrane helix</keyword>
<dbReference type="PROSITE" id="PS50928">
    <property type="entry name" value="ABC_TM1"/>
    <property type="match status" value="1"/>
</dbReference>
<keyword evidence="4 7" id="KW-0812">Transmembrane</keyword>
<organism evidence="9 10">
    <name type="scientific">Aeromicrobium alkaliterrae</name>
    <dbReference type="NCBI Taxonomy" id="302168"/>
    <lineage>
        <taxon>Bacteria</taxon>
        <taxon>Bacillati</taxon>
        <taxon>Actinomycetota</taxon>
        <taxon>Actinomycetes</taxon>
        <taxon>Propionibacteriales</taxon>
        <taxon>Nocardioidaceae</taxon>
        <taxon>Aeromicrobium</taxon>
    </lineage>
</organism>
<comment type="caution">
    <text evidence="9">The sequence shown here is derived from an EMBL/GenBank/DDBJ whole genome shotgun (WGS) entry which is preliminary data.</text>
</comment>
<dbReference type="Pfam" id="PF00528">
    <property type="entry name" value="BPD_transp_1"/>
    <property type="match status" value="1"/>
</dbReference>
<proteinExistence type="inferred from homology"/>
<dbReference type="InterPro" id="IPR000515">
    <property type="entry name" value="MetI-like"/>
</dbReference>
<reference evidence="9 10" key="1">
    <citation type="journal article" date="2019" name="Int. J. Syst. Evol. Microbiol.">
        <title>The Global Catalogue of Microorganisms (GCM) 10K type strain sequencing project: providing services to taxonomists for standard genome sequencing and annotation.</title>
        <authorList>
            <consortium name="The Broad Institute Genomics Platform"/>
            <consortium name="The Broad Institute Genome Sequencing Center for Infectious Disease"/>
            <person name="Wu L."/>
            <person name="Ma J."/>
        </authorList>
    </citation>
    <scope>NUCLEOTIDE SEQUENCE [LARGE SCALE GENOMIC DNA]</scope>
    <source>
        <strain evidence="9 10">JCM 13518</strain>
    </source>
</reference>
<sequence>MSTLEVVDRRRPATGSQLARGLPGLLLLLAVVLVPLGRLLWLSVTDSGLGGSGGWVGLDHYAAVLGSSSWWTTIATTAVVTASLVLVQLLLALALAVALWHLSLLWWPARFLALVPAGVGLVVGAQAGRAAVDGGFLATWFGLGDAGPSTVLAGVVVGELWRTTGLVVVLVHVALSRVPTPLLDAALADGATPWQRWWRVVWPAVTPALAAIVVFRLLDSWRLLDGPLLVREPGSFRTTGSALVADNAFGAFATGPAAAAGVVLVLLALVLALLTLAVAKVVRAR</sequence>
<evidence type="ECO:0000256" key="1">
    <source>
        <dbReference type="ARBA" id="ARBA00004651"/>
    </source>
</evidence>
<dbReference type="Proteomes" id="UP001501057">
    <property type="component" value="Unassembled WGS sequence"/>
</dbReference>
<dbReference type="Gene3D" id="1.10.3720.10">
    <property type="entry name" value="MetI-like"/>
    <property type="match status" value="1"/>
</dbReference>
<feature type="transmembrane region" description="Helical" evidence="7">
    <location>
        <begin position="257"/>
        <end position="279"/>
    </location>
</feature>
<feature type="transmembrane region" description="Helical" evidence="7">
    <location>
        <begin position="74"/>
        <end position="99"/>
    </location>
</feature>
<evidence type="ECO:0000256" key="6">
    <source>
        <dbReference type="ARBA" id="ARBA00023136"/>
    </source>
</evidence>
<keyword evidence="2 7" id="KW-0813">Transport</keyword>
<evidence type="ECO:0000313" key="10">
    <source>
        <dbReference type="Proteomes" id="UP001501057"/>
    </source>
</evidence>
<evidence type="ECO:0000313" key="9">
    <source>
        <dbReference type="EMBL" id="GAA1738646.1"/>
    </source>
</evidence>
<keyword evidence="6 7" id="KW-0472">Membrane</keyword>
<dbReference type="EMBL" id="BAAAME010000004">
    <property type="protein sequence ID" value="GAA1738646.1"/>
    <property type="molecule type" value="Genomic_DNA"/>
</dbReference>
<dbReference type="RefSeq" id="WP_344200475.1">
    <property type="nucleotide sequence ID" value="NZ_BAAAME010000004.1"/>
</dbReference>
<dbReference type="InterPro" id="IPR035906">
    <property type="entry name" value="MetI-like_sf"/>
</dbReference>
<dbReference type="PANTHER" id="PTHR43005:SF1">
    <property type="entry name" value="SPERMIDINE_PUTRESCINE TRANSPORT SYSTEM PERMEASE PROTEIN"/>
    <property type="match status" value="1"/>
</dbReference>
<comment type="similarity">
    <text evidence="7">Belongs to the binding-protein-dependent transport system permease family.</text>
</comment>
<keyword evidence="3" id="KW-1003">Cell membrane</keyword>
<evidence type="ECO:0000256" key="5">
    <source>
        <dbReference type="ARBA" id="ARBA00022989"/>
    </source>
</evidence>
<feature type="transmembrane region" description="Helical" evidence="7">
    <location>
        <begin position="21"/>
        <end position="41"/>
    </location>
</feature>
<feature type="transmembrane region" description="Helical" evidence="7">
    <location>
        <begin position="111"/>
        <end position="131"/>
    </location>
</feature>
<feature type="domain" description="ABC transmembrane type-1" evidence="8">
    <location>
        <begin position="74"/>
        <end position="275"/>
    </location>
</feature>
<name>A0ABN2JVR9_9ACTN</name>
<evidence type="ECO:0000259" key="8">
    <source>
        <dbReference type="PROSITE" id="PS50928"/>
    </source>
</evidence>
<evidence type="ECO:0000256" key="4">
    <source>
        <dbReference type="ARBA" id="ARBA00022692"/>
    </source>
</evidence>
<keyword evidence="10" id="KW-1185">Reference proteome</keyword>
<dbReference type="CDD" id="cd06261">
    <property type="entry name" value="TM_PBP2"/>
    <property type="match status" value="1"/>
</dbReference>
<evidence type="ECO:0000256" key="7">
    <source>
        <dbReference type="RuleBase" id="RU363032"/>
    </source>
</evidence>
<evidence type="ECO:0000256" key="3">
    <source>
        <dbReference type="ARBA" id="ARBA00022475"/>
    </source>
</evidence>
<dbReference type="SUPFAM" id="SSF161098">
    <property type="entry name" value="MetI-like"/>
    <property type="match status" value="1"/>
</dbReference>
<dbReference type="PANTHER" id="PTHR43005">
    <property type="entry name" value="BLR7065 PROTEIN"/>
    <property type="match status" value="1"/>
</dbReference>
<accession>A0ABN2JVR9</accession>
<evidence type="ECO:0000256" key="2">
    <source>
        <dbReference type="ARBA" id="ARBA00022448"/>
    </source>
</evidence>
<gene>
    <name evidence="9" type="ORF">GCM10009710_18700</name>
</gene>
<protein>
    <recommendedName>
        <fullName evidence="8">ABC transmembrane type-1 domain-containing protein</fullName>
    </recommendedName>
</protein>
<feature type="transmembrane region" description="Helical" evidence="7">
    <location>
        <begin position="196"/>
        <end position="218"/>
    </location>
</feature>
<comment type="subcellular location">
    <subcellularLocation>
        <location evidence="1 7">Cell membrane</location>
        <topology evidence="1 7">Multi-pass membrane protein</topology>
    </subcellularLocation>
</comment>